<dbReference type="GO" id="GO:0005634">
    <property type="term" value="C:nucleus"/>
    <property type="evidence" value="ECO:0007669"/>
    <property type="project" value="InterPro"/>
</dbReference>
<dbReference type="GeneTree" id="ENSGT00940000153818"/>
<dbReference type="Pfam" id="PF04812">
    <property type="entry name" value="HNF-1B_C"/>
    <property type="match status" value="1"/>
</dbReference>
<sequence>MGWSAGAQMSVCDQKTFQCVNMCGHACVQVCMSGHTRVFACARSRVGVQVPVLSLKALGPHVFPNSVFSGFGNVTWWPDHGLHKTPSRVWGSSAISAAKGRIPQGRLIQTCITSRQVQVTLCHPMSSSANLRKTCWFPDLSGIWNWGEGAVDLCNCVYLALYSHKPEVAQYTHTGLLPQTMLITDTTNLSALASLTPTKQVFTTDTEASSESGLHPPVSQATTIHIPSQDSAGIQHLQPAHRLSTSPTVSSSSLVLYQSSDSSNGHSHLLPSNHSVIETFISTQMASSSQ</sequence>
<dbReference type="GO" id="GO:0031016">
    <property type="term" value="P:pancreas development"/>
    <property type="evidence" value="ECO:0007669"/>
    <property type="project" value="InterPro"/>
</dbReference>
<dbReference type="GO" id="GO:0045893">
    <property type="term" value="P:positive regulation of DNA-templated transcription"/>
    <property type="evidence" value="ECO:0007669"/>
    <property type="project" value="InterPro"/>
</dbReference>
<name>A0A9L0S2N6_HORSE</name>
<dbReference type="AlphaFoldDB" id="A0A9L0S2N6"/>
<dbReference type="Ensembl" id="ENSECAT00000134898.1">
    <property type="protein sequence ID" value="ENSECAP00000068304.1"/>
    <property type="gene ID" value="ENSECAG00000019954.4"/>
</dbReference>
<reference evidence="3" key="2">
    <citation type="submission" date="2025-08" db="UniProtKB">
        <authorList>
            <consortium name="Ensembl"/>
        </authorList>
    </citation>
    <scope>IDENTIFICATION</scope>
    <source>
        <strain evidence="3">Thoroughbred</strain>
    </source>
</reference>
<dbReference type="InterPro" id="IPR006897">
    <property type="entry name" value="HNF1b_C"/>
</dbReference>
<dbReference type="Pfam" id="PF04813">
    <property type="entry name" value="HNF-1A_C"/>
    <property type="match status" value="1"/>
</dbReference>
<evidence type="ECO:0000313" key="4">
    <source>
        <dbReference type="Proteomes" id="UP000002281"/>
    </source>
</evidence>
<dbReference type="InterPro" id="IPR039066">
    <property type="entry name" value="HNF-1"/>
</dbReference>
<dbReference type="GO" id="GO:0030073">
    <property type="term" value="P:insulin secretion"/>
    <property type="evidence" value="ECO:0007669"/>
    <property type="project" value="InterPro"/>
</dbReference>
<feature type="domain" description="Hepatocyte nuclear factor 1 alpha isoform C-terminal" evidence="2">
    <location>
        <begin position="201"/>
        <end position="289"/>
    </location>
</feature>
<keyword evidence="4" id="KW-1185">Reference proteome</keyword>
<proteinExistence type="predicted"/>
<accession>A0A9L0S2N6</accession>
<protein>
    <submittedName>
        <fullName evidence="3">HNF1 homeobox A</fullName>
    </submittedName>
</protein>
<reference evidence="3" key="3">
    <citation type="submission" date="2025-09" db="UniProtKB">
        <authorList>
            <consortium name="Ensembl"/>
        </authorList>
    </citation>
    <scope>IDENTIFICATION</scope>
    <source>
        <strain evidence="3">Thoroughbred</strain>
    </source>
</reference>
<dbReference type="GO" id="GO:0006357">
    <property type="term" value="P:regulation of transcription by RNA polymerase II"/>
    <property type="evidence" value="ECO:0007669"/>
    <property type="project" value="InterPro"/>
</dbReference>
<reference evidence="3 4" key="1">
    <citation type="journal article" date="2009" name="Science">
        <title>Genome sequence, comparative analysis, and population genetics of the domestic horse.</title>
        <authorList>
            <consortium name="Broad Institute Genome Sequencing Platform"/>
            <consortium name="Broad Institute Whole Genome Assembly Team"/>
            <person name="Wade C.M."/>
            <person name="Giulotto E."/>
            <person name="Sigurdsson S."/>
            <person name="Zoli M."/>
            <person name="Gnerre S."/>
            <person name="Imsland F."/>
            <person name="Lear T.L."/>
            <person name="Adelson D.L."/>
            <person name="Bailey E."/>
            <person name="Bellone R.R."/>
            <person name="Bloecker H."/>
            <person name="Distl O."/>
            <person name="Edgar R.C."/>
            <person name="Garber M."/>
            <person name="Leeb T."/>
            <person name="Mauceli E."/>
            <person name="MacLeod J.N."/>
            <person name="Penedo M.C.T."/>
            <person name="Raison J.M."/>
            <person name="Sharpe T."/>
            <person name="Vogel J."/>
            <person name="Andersson L."/>
            <person name="Antczak D.F."/>
            <person name="Biagi T."/>
            <person name="Binns M.M."/>
            <person name="Chowdhary B.P."/>
            <person name="Coleman S.J."/>
            <person name="Della Valle G."/>
            <person name="Fryc S."/>
            <person name="Guerin G."/>
            <person name="Hasegawa T."/>
            <person name="Hill E.W."/>
            <person name="Jurka J."/>
            <person name="Kiialainen A."/>
            <person name="Lindgren G."/>
            <person name="Liu J."/>
            <person name="Magnani E."/>
            <person name="Mickelson J.R."/>
            <person name="Murray J."/>
            <person name="Nergadze S.G."/>
            <person name="Onofrio R."/>
            <person name="Pedroni S."/>
            <person name="Piras M.F."/>
            <person name="Raudsepp T."/>
            <person name="Rocchi M."/>
            <person name="Roeed K.H."/>
            <person name="Ryder O.A."/>
            <person name="Searle S."/>
            <person name="Skow L."/>
            <person name="Swinburne J.E."/>
            <person name="Syvaenen A.C."/>
            <person name="Tozaki T."/>
            <person name="Valberg S.J."/>
            <person name="Vaudin M."/>
            <person name="White J.R."/>
            <person name="Zody M.C."/>
            <person name="Lander E.S."/>
            <person name="Lindblad-Toh K."/>
        </authorList>
    </citation>
    <scope>NUCLEOTIDE SEQUENCE [LARGE SCALE GENOMIC DNA]</scope>
    <source>
        <strain evidence="3 4">Thoroughbred</strain>
    </source>
</reference>
<gene>
    <name evidence="3" type="primary">HNF1A</name>
</gene>
<dbReference type="Proteomes" id="UP000002281">
    <property type="component" value="Chromosome 8"/>
</dbReference>
<organism evidence="3 4">
    <name type="scientific">Equus caballus</name>
    <name type="common">Horse</name>
    <dbReference type="NCBI Taxonomy" id="9796"/>
    <lineage>
        <taxon>Eukaryota</taxon>
        <taxon>Metazoa</taxon>
        <taxon>Chordata</taxon>
        <taxon>Craniata</taxon>
        <taxon>Vertebrata</taxon>
        <taxon>Euteleostomi</taxon>
        <taxon>Mammalia</taxon>
        <taxon>Eutheria</taxon>
        <taxon>Laurasiatheria</taxon>
        <taxon>Perissodactyla</taxon>
        <taxon>Equidae</taxon>
        <taxon>Equus</taxon>
    </lineage>
</organism>
<dbReference type="PANTHER" id="PTHR11568:SF4">
    <property type="entry name" value="HEPATOCYTE NUCLEAR FACTOR 1-ALPHA"/>
    <property type="match status" value="1"/>
</dbReference>
<evidence type="ECO:0000259" key="1">
    <source>
        <dbReference type="Pfam" id="PF04812"/>
    </source>
</evidence>
<evidence type="ECO:0000313" key="3">
    <source>
        <dbReference type="Ensembl" id="ENSECAP00000068304.1"/>
    </source>
</evidence>
<dbReference type="PANTHER" id="PTHR11568">
    <property type="entry name" value="HEPATOCYTE NUCLEAR FACTOR 1"/>
    <property type="match status" value="1"/>
</dbReference>
<evidence type="ECO:0000259" key="2">
    <source>
        <dbReference type="Pfam" id="PF04813"/>
    </source>
</evidence>
<dbReference type="GO" id="GO:0001889">
    <property type="term" value="P:liver development"/>
    <property type="evidence" value="ECO:0007669"/>
    <property type="project" value="InterPro"/>
</dbReference>
<feature type="domain" description="Hepatocyte nuclear factor 1 beta isoform C-terminal" evidence="1">
    <location>
        <begin position="161"/>
        <end position="199"/>
    </location>
</feature>
<dbReference type="InterPro" id="IPR006898">
    <property type="entry name" value="HNF1a_C"/>
</dbReference>